<dbReference type="AlphaFoldDB" id="A0ABD5SAI6"/>
<feature type="region of interest" description="Disordered" evidence="1">
    <location>
        <begin position="1"/>
        <end position="24"/>
    </location>
</feature>
<dbReference type="PANTHER" id="PTHR34293">
    <property type="entry name" value="HTH-TYPE TRANSCRIPTIONAL REGULATOR TRMBL2"/>
    <property type="match status" value="1"/>
</dbReference>
<sequence>MSDDATGSGDNGDAAGESRPETAARTALERLGLSTYEAGVFVALEKLGRGTAREIAEATDVPRSQVYGAAESLQERGLLDVQQASPKRFRPVPLAEAEELLRRQQDRRRERAFERLEAIEPERPDDDERKEEVWTVEGRDAVTERIRSLAADATESIVYAVERRNHDESTDEALFAAAEGGVDALVASADPEMIAYYENTPVRTFPVPEDAHEADLPVVRLLAVDGDTVLLAVQSEGATAGEVAFWSRRTAFASVLKVLIDSWIDTPPQ</sequence>
<dbReference type="RefSeq" id="WP_379780477.1">
    <property type="nucleotide sequence ID" value="NZ_JBHSWW010000066.1"/>
</dbReference>
<comment type="caution">
    <text evidence="3">The sequence shown here is derived from an EMBL/GenBank/DDBJ whole genome shotgun (WGS) entry which is preliminary data.</text>
</comment>
<accession>A0ABD5SAI6</accession>
<evidence type="ECO:0000256" key="1">
    <source>
        <dbReference type="SAM" id="MobiDB-lite"/>
    </source>
</evidence>
<dbReference type="InterPro" id="IPR002831">
    <property type="entry name" value="Tscrpt_reg_TrmB_N"/>
</dbReference>
<dbReference type="InterPro" id="IPR051797">
    <property type="entry name" value="TrmB-like"/>
</dbReference>
<gene>
    <name evidence="3" type="ORF">ACFQEU_06580</name>
</gene>
<dbReference type="InterPro" id="IPR036388">
    <property type="entry name" value="WH-like_DNA-bd_sf"/>
</dbReference>
<keyword evidence="4" id="KW-1185">Reference proteome</keyword>
<dbReference type="EMBL" id="JBHSWW010000066">
    <property type="protein sequence ID" value="MFC6753131.1"/>
    <property type="molecule type" value="Genomic_DNA"/>
</dbReference>
<dbReference type="SUPFAM" id="SSF46785">
    <property type="entry name" value="Winged helix' DNA-binding domain"/>
    <property type="match status" value="1"/>
</dbReference>
<evidence type="ECO:0000313" key="3">
    <source>
        <dbReference type="EMBL" id="MFC6753131.1"/>
    </source>
</evidence>
<dbReference type="Proteomes" id="UP001596442">
    <property type="component" value="Unassembled WGS sequence"/>
</dbReference>
<evidence type="ECO:0000259" key="2">
    <source>
        <dbReference type="Pfam" id="PF01978"/>
    </source>
</evidence>
<dbReference type="Pfam" id="PF01978">
    <property type="entry name" value="TrmB"/>
    <property type="match status" value="1"/>
</dbReference>
<organism evidence="3 4">
    <name type="scientific">Halorubrum tibetense</name>
    <dbReference type="NCBI Taxonomy" id="175631"/>
    <lineage>
        <taxon>Archaea</taxon>
        <taxon>Methanobacteriati</taxon>
        <taxon>Methanobacteriota</taxon>
        <taxon>Stenosarchaea group</taxon>
        <taxon>Halobacteria</taxon>
        <taxon>Halobacteriales</taxon>
        <taxon>Haloferacaceae</taxon>
        <taxon>Halorubrum</taxon>
    </lineage>
</organism>
<feature type="domain" description="Transcription regulator TrmB N-terminal" evidence="2">
    <location>
        <begin position="28"/>
        <end position="94"/>
    </location>
</feature>
<reference evidence="3 4" key="1">
    <citation type="journal article" date="2019" name="Int. J. Syst. Evol. Microbiol.">
        <title>The Global Catalogue of Microorganisms (GCM) 10K type strain sequencing project: providing services to taxonomists for standard genome sequencing and annotation.</title>
        <authorList>
            <consortium name="The Broad Institute Genomics Platform"/>
            <consortium name="The Broad Institute Genome Sequencing Center for Infectious Disease"/>
            <person name="Wu L."/>
            <person name="Ma J."/>
        </authorList>
    </citation>
    <scope>NUCLEOTIDE SEQUENCE [LARGE SCALE GENOMIC DNA]</scope>
    <source>
        <strain evidence="3 4">CGMCC 1.3239</strain>
    </source>
</reference>
<dbReference type="Gene3D" id="1.10.10.10">
    <property type="entry name" value="Winged helix-like DNA-binding domain superfamily/Winged helix DNA-binding domain"/>
    <property type="match status" value="1"/>
</dbReference>
<evidence type="ECO:0000313" key="4">
    <source>
        <dbReference type="Proteomes" id="UP001596442"/>
    </source>
</evidence>
<proteinExistence type="predicted"/>
<dbReference type="InterPro" id="IPR036390">
    <property type="entry name" value="WH_DNA-bd_sf"/>
</dbReference>
<name>A0ABD5SAI6_9EURY</name>
<protein>
    <submittedName>
        <fullName evidence="3">TrmB family transcriptional regulator</fullName>
    </submittedName>
</protein>
<dbReference type="PANTHER" id="PTHR34293:SF1">
    <property type="entry name" value="HTH-TYPE TRANSCRIPTIONAL REGULATOR TRMBL2"/>
    <property type="match status" value="1"/>
</dbReference>